<proteinExistence type="predicted"/>
<dbReference type="Gene3D" id="3.40.50.1820">
    <property type="entry name" value="alpha/beta hydrolase"/>
    <property type="match status" value="1"/>
</dbReference>
<feature type="domain" description="AB hydrolase-1" evidence="1">
    <location>
        <begin position="32"/>
        <end position="341"/>
    </location>
</feature>
<protein>
    <recommendedName>
        <fullName evidence="1">AB hydrolase-1 domain-containing protein</fullName>
    </recommendedName>
</protein>
<dbReference type="Pfam" id="PF12697">
    <property type="entry name" value="Abhydrolase_6"/>
    <property type="match status" value="1"/>
</dbReference>
<reference evidence="3" key="1">
    <citation type="journal article" date="2014" name="Proc. Natl. Acad. Sci. U.S.A.">
        <title>Extensive sampling of basidiomycete genomes demonstrates inadequacy of the white-rot/brown-rot paradigm for wood decay fungi.</title>
        <authorList>
            <person name="Riley R."/>
            <person name="Salamov A.A."/>
            <person name="Brown D.W."/>
            <person name="Nagy L.G."/>
            <person name="Floudas D."/>
            <person name="Held B.W."/>
            <person name="Levasseur A."/>
            <person name="Lombard V."/>
            <person name="Morin E."/>
            <person name="Otillar R."/>
            <person name="Lindquist E.A."/>
            <person name="Sun H."/>
            <person name="LaButti K.M."/>
            <person name="Schmutz J."/>
            <person name="Jabbour D."/>
            <person name="Luo H."/>
            <person name="Baker S.E."/>
            <person name="Pisabarro A.G."/>
            <person name="Walton J.D."/>
            <person name="Blanchette R.A."/>
            <person name="Henrissat B."/>
            <person name="Martin F."/>
            <person name="Cullen D."/>
            <person name="Hibbett D.S."/>
            <person name="Grigoriev I.V."/>
        </authorList>
    </citation>
    <scope>NUCLEOTIDE SEQUENCE [LARGE SCALE GENOMIC DNA]</scope>
    <source>
        <strain evidence="3">CBS 339.88</strain>
    </source>
</reference>
<sequence>MVTSHTYALSDAIDIAFTDSGAPIGSTDYTTLVIFHGSAFTGCGFEKLHAYAHQRNLRAVIWNRRDYPGSTKYTDAELQDYNEGRKVFLDRLSVQLADFLKQFIGKESVPKINADRKSGGFALMGWSMGSATAMPLFSDPNLISGGLYTILESYVKDLILYDPPYLSFGYELPADHQTYNPWTDPNCKTPEELYQNFGFWVSSYYDHPDMSGSIHGLDYRKRTDQATITSWTPEEFQRNYCESAAVRSELRMYVPPMQGTLNDLTYRVLFDEHLTQTFFPRVPVTYISANRSNWQCIWGYMEAKRYYEKFLAEGKKIRATTFFLVEGGNHFVHGDMPKELMDFVVAGIRG</sequence>
<organism evidence="2 3">
    <name type="scientific">Galerina marginata (strain CBS 339.88)</name>
    <dbReference type="NCBI Taxonomy" id="685588"/>
    <lineage>
        <taxon>Eukaryota</taxon>
        <taxon>Fungi</taxon>
        <taxon>Dikarya</taxon>
        <taxon>Basidiomycota</taxon>
        <taxon>Agaricomycotina</taxon>
        <taxon>Agaricomycetes</taxon>
        <taxon>Agaricomycetidae</taxon>
        <taxon>Agaricales</taxon>
        <taxon>Agaricineae</taxon>
        <taxon>Strophariaceae</taxon>
        <taxon>Galerina</taxon>
    </lineage>
</organism>
<gene>
    <name evidence="2" type="ORF">GALMADRAFT_252616</name>
</gene>
<dbReference type="InterPro" id="IPR029058">
    <property type="entry name" value="AB_hydrolase_fold"/>
</dbReference>
<evidence type="ECO:0000259" key="1">
    <source>
        <dbReference type="Pfam" id="PF12697"/>
    </source>
</evidence>
<name>A0A067SNP6_GALM3</name>
<accession>A0A067SNP6</accession>
<keyword evidence="3" id="KW-1185">Reference proteome</keyword>
<dbReference type="InterPro" id="IPR000073">
    <property type="entry name" value="AB_hydrolase_1"/>
</dbReference>
<dbReference type="AlphaFoldDB" id="A0A067SNP6"/>
<evidence type="ECO:0000313" key="3">
    <source>
        <dbReference type="Proteomes" id="UP000027222"/>
    </source>
</evidence>
<evidence type="ECO:0000313" key="2">
    <source>
        <dbReference type="EMBL" id="KDR72506.1"/>
    </source>
</evidence>
<dbReference type="Proteomes" id="UP000027222">
    <property type="component" value="Unassembled WGS sequence"/>
</dbReference>
<dbReference type="EMBL" id="KL142388">
    <property type="protein sequence ID" value="KDR72506.1"/>
    <property type="molecule type" value="Genomic_DNA"/>
</dbReference>
<dbReference type="HOGENOM" id="CLU_045014_0_0_1"/>
<dbReference type="OrthoDB" id="5311491at2759"/>
<dbReference type="SUPFAM" id="SSF53474">
    <property type="entry name" value="alpha/beta-Hydrolases"/>
    <property type="match status" value="1"/>
</dbReference>